<dbReference type="Proteomes" id="UP001262032">
    <property type="component" value="Unassembled WGS sequence"/>
</dbReference>
<keyword evidence="2" id="KW-0732">Signal</keyword>
<name>A0AAW8N5C2_PSEOX</name>
<reference evidence="3" key="1">
    <citation type="submission" date="2023-07" db="EMBL/GenBank/DDBJ databases">
        <title>Sorghum-associated microbial communities from plants grown in Nebraska, USA.</title>
        <authorList>
            <person name="Schachtman D."/>
        </authorList>
    </citation>
    <scope>NUCLEOTIDE SEQUENCE</scope>
    <source>
        <strain evidence="3">BE261</strain>
    </source>
</reference>
<evidence type="ECO:0000313" key="4">
    <source>
        <dbReference type="Proteomes" id="UP001262032"/>
    </source>
</evidence>
<organism evidence="3 4">
    <name type="scientific">Pseudarthrobacter oxydans</name>
    <name type="common">Arthrobacter oxydans</name>
    <dbReference type="NCBI Taxonomy" id="1671"/>
    <lineage>
        <taxon>Bacteria</taxon>
        <taxon>Bacillati</taxon>
        <taxon>Actinomycetota</taxon>
        <taxon>Actinomycetes</taxon>
        <taxon>Micrococcales</taxon>
        <taxon>Micrococcaceae</taxon>
        <taxon>Pseudarthrobacter</taxon>
    </lineage>
</organism>
<protein>
    <recommendedName>
        <fullName evidence="5">Lipoprotein</fullName>
    </recommendedName>
</protein>
<dbReference type="GeneID" id="97420994"/>
<dbReference type="RefSeq" id="WP_310109130.1">
    <property type="nucleotide sequence ID" value="NZ_JAVDTN010000001.1"/>
</dbReference>
<accession>A0AAW8N5C2</accession>
<evidence type="ECO:0000313" key="3">
    <source>
        <dbReference type="EMBL" id="MDR7162387.1"/>
    </source>
</evidence>
<feature type="region of interest" description="Disordered" evidence="1">
    <location>
        <begin position="23"/>
        <end position="62"/>
    </location>
</feature>
<evidence type="ECO:0008006" key="5">
    <source>
        <dbReference type="Google" id="ProtNLM"/>
    </source>
</evidence>
<evidence type="ECO:0000256" key="2">
    <source>
        <dbReference type="SAM" id="SignalP"/>
    </source>
</evidence>
<gene>
    <name evidence="3" type="ORF">J2X12_000388</name>
</gene>
<proteinExistence type="predicted"/>
<evidence type="ECO:0000256" key="1">
    <source>
        <dbReference type="SAM" id="MobiDB-lite"/>
    </source>
</evidence>
<dbReference type="EMBL" id="JAVDWN010000001">
    <property type="protein sequence ID" value="MDR7162387.1"/>
    <property type="molecule type" value="Genomic_DNA"/>
</dbReference>
<dbReference type="PROSITE" id="PS51257">
    <property type="entry name" value="PROKAR_LIPOPROTEIN"/>
    <property type="match status" value="1"/>
</dbReference>
<sequence length="157" mass="15581">MKKLLATAAAASLAALTACSVSVPDNDADSAPPSQPEPGPTRTSAAVGGSAGTPSPSPAQGTKAACELFNSLFERYAAVPPDDSEGYEDVYLQAEEAKGTVSGDLRGLFASLSLLAIDRSGSAGSGSGAAQESEDAVRDAVFANAGTCTDAGVTLRL</sequence>
<comment type="caution">
    <text evidence="3">The sequence shown here is derived from an EMBL/GenBank/DDBJ whole genome shotgun (WGS) entry which is preliminary data.</text>
</comment>
<feature type="chain" id="PRO_5043555416" description="Lipoprotein" evidence="2">
    <location>
        <begin position="21"/>
        <end position="157"/>
    </location>
</feature>
<feature type="signal peptide" evidence="2">
    <location>
        <begin position="1"/>
        <end position="20"/>
    </location>
</feature>
<dbReference type="AlphaFoldDB" id="A0AAW8N5C2"/>